<protein>
    <recommendedName>
        <fullName evidence="4">Rieske domain-containing protein</fullName>
    </recommendedName>
</protein>
<proteinExistence type="predicted"/>
<sequence>MKTKKIASLFALFLIISVLNINNSCSERNETVSCFPNSTIAVQLNLTLPLYYKLQTVGSWVYVNEVGAGTRGLIVVRTTSGFKVYDRNAPHICPDTDTTLEVKNDTSIYCPKDGSQWILITGQPTDNSVAKIAPKTYGYNFDSNTNILSIYN</sequence>
<keyword evidence="1" id="KW-0732">Signal</keyword>
<organism evidence="2 3">
    <name type="scientific">Epilithonimonas pallida</name>
    <dbReference type="NCBI Taxonomy" id="373671"/>
    <lineage>
        <taxon>Bacteria</taxon>
        <taxon>Pseudomonadati</taxon>
        <taxon>Bacteroidota</taxon>
        <taxon>Flavobacteriia</taxon>
        <taxon>Flavobacteriales</taxon>
        <taxon>Weeksellaceae</taxon>
        <taxon>Chryseobacterium group</taxon>
        <taxon>Epilithonimonas</taxon>
    </lineage>
</organism>
<accession>A0ABY1R5Y0</accession>
<comment type="caution">
    <text evidence="2">The sequence shown here is derived from an EMBL/GenBank/DDBJ whole genome shotgun (WGS) entry which is preliminary data.</text>
</comment>
<keyword evidence="3" id="KW-1185">Reference proteome</keyword>
<evidence type="ECO:0000256" key="1">
    <source>
        <dbReference type="SAM" id="SignalP"/>
    </source>
</evidence>
<name>A0ABY1R5Y0_9FLAO</name>
<evidence type="ECO:0000313" key="2">
    <source>
        <dbReference type="EMBL" id="SMP96269.1"/>
    </source>
</evidence>
<feature type="chain" id="PRO_5046839092" description="Rieske domain-containing protein" evidence="1">
    <location>
        <begin position="21"/>
        <end position="152"/>
    </location>
</feature>
<reference evidence="2 3" key="1">
    <citation type="submission" date="2017-05" db="EMBL/GenBank/DDBJ databases">
        <authorList>
            <person name="Varghese N."/>
            <person name="Submissions S."/>
        </authorList>
    </citation>
    <scope>NUCLEOTIDE SEQUENCE [LARGE SCALE GENOMIC DNA]</scope>
    <source>
        <strain evidence="2 3">DSM 18015</strain>
    </source>
</reference>
<gene>
    <name evidence="2" type="ORF">SAMN05421679_108178</name>
</gene>
<dbReference type="Proteomes" id="UP001158050">
    <property type="component" value="Unassembled WGS sequence"/>
</dbReference>
<evidence type="ECO:0000313" key="3">
    <source>
        <dbReference type="Proteomes" id="UP001158050"/>
    </source>
</evidence>
<feature type="signal peptide" evidence="1">
    <location>
        <begin position="1"/>
        <end position="20"/>
    </location>
</feature>
<evidence type="ECO:0008006" key="4">
    <source>
        <dbReference type="Google" id="ProtNLM"/>
    </source>
</evidence>
<dbReference type="RefSeq" id="WP_283417770.1">
    <property type="nucleotide sequence ID" value="NZ_FXUO01000008.1"/>
</dbReference>
<dbReference type="EMBL" id="FXUO01000008">
    <property type="protein sequence ID" value="SMP96269.1"/>
    <property type="molecule type" value="Genomic_DNA"/>
</dbReference>